<dbReference type="PROSITE" id="PS51898">
    <property type="entry name" value="TYR_RECOMBINASE"/>
    <property type="match status" value="1"/>
</dbReference>
<evidence type="ECO:0000313" key="3">
    <source>
        <dbReference type="EMBL" id="KAG5649416.1"/>
    </source>
</evidence>
<evidence type="ECO:0000313" key="4">
    <source>
        <dbReference type="Proteomes" id="UP000717328"/>
    </source>
</evidence>
<accession>A0A9P7GGA3</accession>
<proteinExistence type="predicted"/>
<dbReference type="OrthoDB" id="164951at2759"/>
<dbReference type="GO" id="GO:0006310">
    <property type="term" value="P:DNA recombination"/>
    <property type="evidence" value="ECO:0007669"/>
    <property type="project" value="UniProtKB-KW"/>
</dbReference>
<reference evidence="3" key="1">
    <citation type="submission" date="2021-02" db="EMBL/GenBank/DDBJ databases">
        <authorList>
            <person name="Nieuwenhuis M."/>
            <person name="Van De Peppel L.J.J."/>
        </authorList>
    </citation>
    <scope>NUCLEOTIDE SEQUENCE</scope>
    <source>
        <strain evidence="3">D49</strain>
    </source>
</reference>
<dbReference type="Proteomes" id="UP000717328">
    <property type="component" value="Unassembled WGS sequence"/>
</dbReference>
<dbReference type="Gene3D" id="1.10.443.10">
    <property type="entry name" value="Intergrase catalytic core"/>
    <property type="match status" value="1"/>
</dbReference>
<comment type="caution">
    <text evidence="3">The sequence shown here is derived from an EMBL/GenBank/DDBJ whole genome shotgun (WGS) entry which is preliminary data.</text>
</comment>
<keyword evidence="1" id="KW-0233">DNA recombination</keyword>
<dbReference type="InterPro" id="IPR011010">
    <property type="entry name" value="DNA_brk_join_enz"/>
</dbReference>
<organism evidence="3 4">
    <name type="scientific">Sphagnurus paluster</name>
    <dbReference type="NCBI Taxonomy" id="117069"/>
    <lineage>
        <taxon>Eukaryota</taxon>
        <taxon>Fungi</taxon>
        <taxon>Dikarya</taxon>
        <taxon>Basidiomycota</taxon>
        <taxon>Agaricomycotina</taxon>
        <taxon>Agaricomycetes</taxon>
        <taxon>Agaricomycetidae</taxon>
        <taxon>Agaricales</taxon>
        <taxon>Tricholomatineae</taxon>
        <taxon>Lyophyllaceae</taxon>
        <taxon>Sphagnurus</taxon>
    </lineage>
</organism>
<keyword evidence="4" id="KW-1185">Reference proteome</keyword>
<sequence length="290" mass="32784">MLPKDLKVIMDYLDSKETVESMDLTRRLYFKAFATTAFTLWTRNNELINLQFKDVSPGVSMSGQPHIEFHLIFRKTNKDPRKGQAYRIPPDLAHPEIDCFTHMSEWLNHLQSLLGRPLDGGDFIFPGIASTGKLKFGEPTSRSGFESLMDDIVDGSGVLKGRNGKFTTHCFRRGGAQYRFMWAPRLWSLKAVKWWGGWSSKDQVGTIMCYLLDELTAYEEGFSDILMDDQSGDRHESFMGISAMSSPLSKGDLLLLEANIVQRLQQIFLASQPLAPVQVLVAPNTCVLCY</sequence>
<dbReference type="GO" id="GO:0015074">
    <property type="term" value="P:DNA integration"/>
    <property type="evidence" value="ECO:0007669"/>
    <property type="project" value="InterPro"/>
</dbReference>
<dbReference type="InterPro" id="IPR002104">
    <property type="entry name" value="Integrase_catalytic"/>
</dbReference>
<dbReference type="InterPro" id="IPR013762">
    <property type="entry name" value="Integrase-like_cat_sf"/>
</dbReference>
<feature type="domain" description="Tyr recombinase" evidence="2">
    <location>
        <begin position="1"/>
        <end position="227"/>
    </location>
</feature>
<dbReference type="GO" id="GO:0003677">
    <property type="term" value="F:DNA binding"/>
    <property type="evidence" value="ECO:0007669"/>
    <property type="project" value="InterPro"/>
</dbReference>
<evidence type="ECO:0000256" key="1">
    <source>
        <dbReference type="ARBA" id="ARBA00023172"/>
    </source>
</evidence>
<name>A0A9P7GGA3_9AGAR</name>
<dbReference type="EMBL" id="JABCKI010001037">
    <property type="protein sequence ID" value="KAG5649416.1"/>
    <property type="molecule type" value="Genomic_DNA"/>
</dbReference>
<gene>
    <name evidence="3" type="ORF">H0H81_004005</name>
</gene>
<dbReference type="AlphaFoldDB" id="A0A9P7GGA3"/>
<dbReference type="SUPFAM" id="SSF56349">
    <property type="entry name" value="DNA breaking-rejoining enzymes"/>
    <property type="match status" value="1"/>
</dbReference>
<reference evidence="3" key="2">
    <citation type="submission" date="2021-10" db="EMBL/GenBank/DDBJ databases">
        <title>Phylogenomics reveals ancestral predisposition of the termite-cultivated fungus Termitomyces towards a domesticated lifestyle.</title>
        <authorList>
            <person name="Auxier B."/>
            <person name="Grum-Grzhimaylo A."/>
            <person name="Cardenas M.E."/>
            <person name="Lodge J.D."/>
            <person name="Laessoe T."/>
            <person name="Pedersen O."/>
            <person name="Smith M.E."/>
            <person name="Kuyper T.W."/>
            <person name="Franco-Molano E.A."/>
            <person name="Baroni T.J."/>
            <person name="Aanen D.K."/>
        </authorList>
    </citation>
    <scope>NUCLEOTIDE SEQUENCE</scope>
    <source>
        <strain evidence="3">D49</strain>
    </source>
</reference>
<evidence type="ECO:0000259" key="2">
    <source>
        <dbReference type="PROSITE" id="PS51898"/>
    </source>
</evidence>
<protein>
    <recommendedName>
        <fullName evidence="2">Tyr recombinase domain-containing protein</fullName>
    </recommendedName>
</protein>